<name>A0A9N9JIB5_9GLOM</name>
<organism evidence="1 2">
    <name type="scientific">Racocetra fulgida</name>
    <dbReference type="NCBI Taxonomy" id="60492"/>
    <lineage>
        <taxon>Eukaryota</taxon>
        <taxon>Fungi</taxon>
        <taxon>Fungi incertae sedis</taxon>
        <taxon>Mucoromycota</taxon>
        <taxon>Glomeromycotina</taxon>
        <taxon>Glomeromycetes</taxon>
        <taxon>Diversisporales</taxon>
        <taxon>Gigasporaceae</taxon>
        <taxon>Racocetra</taxon>
    </lineage>
</organism>
<accession>A0A9N9JIB5</accession>
<proteinExistence type="predicted"/>
<feature type="non-terminal residue" evidence="1">
    <location>
        <position position="40"/>
    </location>
</feature>
<keyword evidence="2" id="KW-1185">Reference proteome</keyword>
<evidence type="ECO:0000313" key="1">
    <source>
        <dbReference type="EMBL" id="CAG8782395.1"/>
    </source>
</evidence>
<dbReference type="Proteomes" id="UP000789396">
    <property type="component" value="Unassembled WGS sequence"/>
</dbReference>
<protein>
    <submittedName>
        <fullName evidence="1">3279_t:CDS:1</fullName>
    </submittedName>
</protein>
<reference evidence="1" key="1">
    <citation type="submission" date="2021-06" db="EMBL/GenBank/DDBJ databases">
        <authorList>
            <person name="Kallberg Y."/>
            <person name="Tangrot J."/>
            <person name="Rosling A."/>
        </authorList>
    </citation>
    <scope>NUCLEOTIDE SEQUENCE</scope>
    <source>
        <strain evidence="1">IN212</strain>
    </source>
</reference>
<dbReference type="EMBL" id="CAJVPZ010053837">
    <property type="protein sequence ID" value="CAG8782395.1"/>
    <property type="molecule type" value="Genomic_DNA"/>
</dbReference>
<gene>
    <name evidence="1" type="ORF">RFULGI_LOCUS15942</name>
</gene>
<comment type="caution">
    <text evidence="1">The sequence shown here is derived from an EMBL/GenBank/DDBJ whole genome shotgun (WGS) entry which is preliminary data.</text>
</comment>
<feature type="non-terminal residue" evidence="1">
    <location>
        <position position="1"/>
    </location>
</feature>
<evidence type="ECO:0000313" key="2">
    <source>
        <dbReference type="Proteomes" id="UP000789396"/>
    </source>
</evidence>
<dbReference type="AlphaFoldDB" id="A0A9N9JIB5"/>
<sequence>ALPLQNPEEIDDVIALQSSFSLQGINQSEDSLNSYEDDEQ</sequence>